<protein>
    <submittedName>
        <fullName evidence="1">Uncharacterized protein</fullName>
    </submittedName>
</protein>
<accession>A0A4R1M220</accession>
<organism evidence="1 2">
    <name type="scientific">Albibacterium bauzanense</name>
    <dbReference type="NCBI Taxonomy" id="653929"/>
    <lineage>
        <taxon>Bacteria</taxon>
        <taxon>Pseudomonadati</taxon>
        <taxon>Bacteroidota</taxon>
        <taxon>Sphingobacteriia</taxon>
        <taxon>Sphingobacteriales</taxon>
        <taxon>Sphingobacteriaceae</taxon>
        <taxon>Albibacterium</taxon>
    </lineage>
</organism>
<keyword evidence="2" id="KW-1185">Reference proteome</keyword>
<comment type="caution">
    <text evidence="1">The sequence shown here is derived from an EMBL/GenBank/DDBJ whole genome shotgun (WGS) entry which is preliminary data.</text>
</comment>
<gene>
    <name evidence="1" type="ORF">C8N28_1047</name>
</gene>
<sequence>MKKLISRLAGDINTVKLNKFNNSVFHISDLKDSINYLLPELYEGNEEANKLVEAYFKINNDREFDLLFRAYILSSSGDFEFKTKVNLIATRIAFEEAINDKIKSYFEEPGISPDVISAFH</sequence>
<name>A0A4R1M220_9SPHI</name>
<evidence type="ECO:0000313" key="1">
    <source>
        <dbReference type="EMBL" id="TCK85735.1"/>
    </source>
</evidence>
<evidence type="ECO:0000313" key="2">
    <source>
        <dbReference type="Proteomes" id="UP000294616"/>
    </source>
</evidence>
<proteinExistence type="predicted"/>
<dbReference type="AlphaFoldDB" id="A0A4R1M220"/>
<dbReference type="Proteomes" id="UP000294616">
    <property type="component" value="Unassembled WGS sequence"/>
</dbReference>
<dbReference type="EMBL" id="SMGO01000001">
    <property type="protein sequence ID" value="TCK85735.1"/>
    <property type="molecule type" value="Genomic_DNA"/>
</dbReference>
<dbReference type="RefSeq" id="WP_132222167.1">
    <property type="nucleotide sequence ID" value="NZ_SMGO01000001.1"/>
</dbReference>
<reference evidence="1 2" key="1">
    <citation type="submission" date="2019-03" db="EMBL/GenBank/DDBJ databases">
        <title>Genomic Encyclopedia of Archaeal and Bacterial Type Strains, Phase II (KMG-II): from individual species to whole genera.</title>
        <authorList>
            <person name="Goeker M."/>
        </authorList>
    </citation>
    <scope>NUCLEOTIDE SEQUENCE [LARGE SCALE GENOMIC DNA]</scope>
    <source>
        <strain evidence="1 2">DSM 22554</strain>
    </source>
</reference>